<evidence type="ECO:0000256" key="1">
    <source>
        <dbReference type="SAM" id="SignalP"/>
    </source>
</evidence>
<keyword evidence="2" id="KW-0808">Transferase</keyword>
<dbReference type="Pfam" id="PF03492">
    <property type="entry name" value="Methyltransf_7"/>
    <property type="match status" value="1"/>
</dbReference>
<dbReference type="GO" id="GO:0032259">
    <property type="term" value="P:methylation"/>
    <property type="evidence" value="ECO:0007669"/>
    <property type="project" value="UniProtKB-KW"/>
</dbReference>
<evidence type="ECO:0000313" key="2">
    <source>
        <dbReference type="EMBL" id="RWR86364.1"/>
    </source>
</evidence>
<dbReference type="SUPFAM" id="SSF53335">
    <property type="entry name" value="S-adenosyl-L-methionine-dependent methyltransferases"/>
    <property type="match status" value="1"/>
</dbReference>
<dbReference type="OrthoDB" id="1523883at2759"/>
<proteinExistence type="predicted"/>
<keyword evidence="3" id="KW-1185">Reference proteome</keyword>
<dbReference type="GO" id="GO:0008168">
    <property type="term" value="F:methyltransferase activity"/>
    <property type="evidence" value="ECO:0007669"/>
    <property type="project" value="UniProtKB-KW"/>
</dbReference>
<comment type="caution">
    <text evidence="2">The sequence shown here is derived from an EMBL/GenBank/DDBJ whole genome shotgun (WGS) entry which is preliminary data.</text>
</comment>
<reference evidence="2 3" key="1">
    <citation type="journal article" date="2019" name="Nat. Plants">
        <title>Stout camphor tree genome fills gaps in understanding of flowering plant genome evolution.</title>
        <authorList>
            <person name="Chaw S.M."/>
            <person name="Liu Y.C."/>
            <person name="Wu Y.W."/>
            <person name="Wang H.Y."/>
            <person name="Lin C.I."/>
            <person name="Wu C.S."/>
            <person name="Ke H.M."/>
            <person name="Chang L.Y."/>
            <person name="Hsu C.Y."/>
            <person name="Yang H.T."/>
            <person name="Sudianto E."/>
            <person name="Hsu M.H."/>
            <person name="Wu K.P."/>
            <person name="Wang L.N."/>
            <person name="Leebens-Mack J.H."/>
            <person name="Tsai I.J."/>
        </authorList>
    </citation>
    <scope>NUCLEOTIDE SEQUENCE [LARGE SCALE GENOMIC DNA]</scope>
    <source>
        <strain evidence="3">cv. Chaw 1501</strain>
        <tissue evidence="2">Young leaves</tissue>
    </source>
</reference>
<feature type="chain" id="PRO_5019105329" evidence="1">
    <location>
        <begin position="23"/>
        <end position="102"/>
    </location>
</feature>
<dbReference type="Proteomes" id="UP000283530">
    <property type="component" value="Unassembled WGS sequence"/>
</dbReference>
<dbReference type="AlphaFoldDB" id="A0A443P6F1"/>
<sequence>MAFVVAILECVLVDMRIAICKSRPVVQDCILDLYCTNFPEILNNMADFVSSSGPNALLVIGEIIDAIQERCHQLRRHMPELRMLLNDLPGNDFNTIFRFLTS</sequence>
<dbReference type="PANTHER" id="PTHR31009">
    <property type="entry name" value="S-ADENOSYL-L-METHIONINE:CARBOXYL METHYLTRANSFERASE FAMILY PROTEIN"/>
    <property type="match status" value="1"/>
</dbReference>
<organism evidence="2 3">
    <name type="scientific">Cinnamomum micranthum f. kanehirae</name>
    <dbReference type="NCBI Taxonomy" id="337451"/>
    <lineage>
        <taxon>Eukaryota</taxon>
        <taxon>Viridiplantae</taxon>
        <taxon>Streptophyta</taxon>
        <taxon>Embryophyta</taxon>
        <taxon>Tracheophyta</taxon>
        <taxon>Spermatophyta</taxon>
        <taxon>Magnoliopsida</taxon>
        <taxon>Magnoliidae</taxon>
        <taxon>Laurales</taxon>
        <taxon>Lauraceae</taxon>
        <taxon>Cinnamomum</taxon>
    </lineage>
</organism>
<accession>A0A443P6F1</accession>
<name>A0A443P6F1_9MAGN</name>
<dbReference type="Gene3D" id="3.40.50.150">
    <property type="entry name" value="Vaccinia Virus protein VP39"/>
    <property type="match status" value="1"/>
</dbReference>
<protein>
    <submittedName>
        <fullName evidence="2">Salicylate carboxymethyltransferase-like protein</fullName>
    </submittedName>
</protein>
<gene>
    <name evidence="2" type="ORF">CKAN_01525700</name>
</gene>
<keyword evidence="2" id="KW-0489">Methyltransferase</keyword>
<evidence type="ECO:0000313" key="3">
    <source>
        <dbReference type="Proteomes" id="UP000283530"/>
    </source>
</evidence>
<dbReference type="InterPro" id="IPR029063">
    <property type="entry name" value="SAM-dependent_MTases_sf"/>
</dbReference>
<keyword evidence="1" id="KW-0732">Signal</keyword>
<feature type="signal peptide" evidence="1">
    <location>
        <begin position="1"/>
        <end position="22"/>
    </location>
</feature>
<dbReference type="EMBL" id="QPKB01000006">
    <property type="protein sequence ID" value="RWR86364.1"/>
    <property type="molecule type" value="Genomic_DNA"/>
</dbReference>
<dbReference type="InterPro" id="IPR005299">
    <property type="entry name" value="MeTrfase_7"/>
</dbReference>